<dbReference type="AlphaFoldDB" id="A0A1I7UWC7"/>
<keyword evidence="3" id="KW-1185">Reference proteome</keyword>
<sequence>MIWKFFFPFIILLGIVSSRSIKRNATEDCFIEAAHTCSTLLDEMRNTIGSSSSIHHSSPTCVNIRKVCSIHYVKCYKGPWLDILKTCTFADETKSTVNTVPDMTITVTWPTIRTTPVPVITTRVTSPITTTSWTTAPSVTTTHVPTAAPTTTAPTTKAPTLPPTTTTIPTTMAPTTKASTTTASTLPPTTTTAPTMAPTTMTTTLPPTTTTIPTTMAPTTKAPTLPPPTTAPTTVAPTTMAPTTMAPTTMTTTLPPTTTTIPTTMAPTTIEPTLPEVVIVVSPWCQQQIAATGDTYSVNILSEILYMGQFLPFQDACRDLNSHIPINDSLEVVRRHCSETEAYDVKLIFEKMRRARDCPPY</sequence>
<feature type="chain" id="PRO_5009309573" evidence="2">
    <location>
        <begin position="19"/>
        <end position="361"/>
    </location>
</feature>
<keyword evidence="2" id="KW-0732">Signal</keyword>
<feature type="region of interest" description="Disordered" evidence="1">
    <location>
        <begin position="139"/>
        <end position="260"/>
    </location>
</feature>
<feature type="compositionally biased region" description="Low complexity" evidence="1">
    <location>
        <begin position="231"/>
        <end position="260"/>
    </location>
</feature>
<dbReference type="eggNOG" id="ENOG502TK2Z">
    <property type="taxonomic scope" value="Eukaryota"/>
</dbReference>
<dbReference type="Proteomes" id="UP000095282">
    <property type="component" value="Unplaced"/>
</dbReference>
<evidence type="ECO:0000256" key="2">
    <source>
        <dbReference type="SAM" id="SignalP"/>
    </source>
</evidence>
<dbReference type="PRINTS" id="PR01217">
    <property type="entry name" value="PRICHEXTENSN"/>
</dbReference>
<organism evidence="3 4">
    <name type="scientific">Caenorhabditis tropicalis</name>
    <dbReference type="NCBI Taxonomy" id="1561998"/>
    <lineage>
        <taxon>Eukaryota</taxon>
        <taxon>Metazoa</taxon>
        <taxon>Ecdysozoa</taxon>
        <taxon>Nematoda</taxon>
        <taxon>Chromadorea</taxon>
        <taxon>Rhabditida</taxon>
        <taxon>Rhabditina</taxon>
        <taxon>Rhabditomorpha</taxon>
        <taxon>Rhabditoidea</taxon>
        <taxon>Rhabditidae</taxon>
        <taxon>Peloderinae</taxon>
        <taxon>Caenorhabditis</taxon>
    </lineage>
</organism>
<dbReference type="STRING" id="1561998.A0A1I7UWC7"/>
<protein>
    <submittedName>
        <fullName evidence="4">DUF19 domain-containing protein</fullName>
    </submittedName>
</protein>
<evidence type="ECO:0000313" key="4">
    <source>
        <dbReference type="WBParaSite" id="Csp11.Scaffold630.g20000.t1"/>
    </source>
</evidence>
<feature type="compositionally biased region" description="Low complexity" evidence="1">
    <location>
        <begin position="139"/>
        <end position="223"/>
    </location>
</feature>
<feature type="signal peptide" evidence="2">
    <location>
        <begin position="1"/>
        <end position="18"/>
    </location>
</feature>
<reference evidence="4" key="1">
    <citation type="submission" date="2016-11" db="UniProtKB">
        <authorList>
            <consortium name="WormBaseParasite"/>
        </authorList>
    </citation>
    <scope>IDENTIFICATION</scope>
</reference>
<dbReference type="WBParaSite" id="Csp11.Scaffold630.g20000.t1">
    <property type="protein sequence ID" value="Csp11.Scaffold630.g20000.t1"/>
    <property type="gene ID" value="Csp11.Scaffold630.g20000"/>
</dbReference>
<name>A0A1I7UWC7_9PELO</name>
<evidence type="ECO:0000313" key="3">
    <source>
        <dbReference type="Proteomes" id="UP000095282"/>
    </source>
</evidence>
<evidence type="ECO:0000256" key="1">
    <source>
        <dbReference type="SAM" id="MobiDB-lite"/>
    </source>
</evidence>
<accession>A0A1I7UWC7</accession>
<proteinExistence type="predicted"/>